<name>A0ACB8A9E4_9AGAM</name>
<proteinExistence type="predicted"/>
<dbReference type="EMBL" id="MU267768">
    <property type="protein sequence ID" value="KAH7909298.1"/>
    <property type="molecule type" value="Genomic_DNA"/>
</dbReference>
<evidence type="ECO:0000313" key="1">
    <source>
        <dbReference type="EMBL" id="KAH7909298.1"/>
    </source>
</evidence>
<evidence type="ECO:0000313" key="2">
    <source>
        <dbReference type="Proteomes" id="UP000790377"/>
    </source>
</evidence>
<dbReference type="Proteomes" id="UP000790377">
    <property type="component" value="Unassembled WGS sequence"/>
</dbReference>
<sequence length="270" mass="29452">MTPTTTRGASIMVLVGFHVLRSFSSGTSAETIVGFCAINARLKILGIELCEMDDPVLPYSQCLGFDGINGTQKLARTLLLWQGHELSFSDCSVFSDKILQDMLGQDDSEGSEAAANMMICPDLKCFGSNKCLCGEMTTRVELPLPPEDVASESRQGKRMRACAAVAGGARIRRDDARPDIDEVVEGLDILQLLSYNHDNAFITARGFLCARPVELVRAPGKAAPFWCMALATNNPDESNLPLTAPKPEEYALLKQVLETDCEPGWYYAAY</sequence>
<protein>
    <submittedName>
        <fullName evidence="1">Uncharacterized protein</fullName>
    </submittedName>
</protein>
<reference evidence="1" key="1">
    <citation type="journal article" date="2021" name="New Phytol.">
        <title>Evolutionary innovations through gain and loss of genes in the ectomycorrhizal Boletales.</title>
        <authorList>
            <person name="Wu G."/>
            <person name="Miyauchi S."/>
            <person name="Morin E."/>
            <person name="Kuo A."/>
            <person name="Drula E."/>
            <person name="Varga T."/>
            <person name="Kohler A."/>
            <person name="Feng B."/>
            <person name="Cao Y."/>
            <person name="Lipzen A."/>
            <person name="Daum C."/>
            <person name="Hundley H."/>
            <person name="Pangilinan J."/>
            <person name="Johnson J."/>
            <person name="Barry K."/>
            <person name="LaButti K."/>
            <person name="Ng V."/>
            <person name="Ahrendt S."/>
            <person name="Min B."/>
            <person name="Choi I.G."/>
            <person name="Park H."/>
            <person name="Plett J.M."/>
            <person name="Magnuson J."/>
            <person name="Spatafora J.W."/>
            <person name="Nagy L.G."/>
            <person name="Henrissat B."/>
            <person name="Grigoriev I.V."/>
            <person name="Yang Z.L."/>
            <person name="Xu J."/>
            <person name="Martin F.M."/>
        </authorList>
    </citation>
    <scope>NUCLEOTIDE SEQUENCE</scope>
    <source>
        <strain evidence="1">ATCC 28755</strain>
    </source>
</reference>
<comment type="caution">
    <text evidence="1">The sequence shown here is derived from an EMBL/GenBank/DDBJ whole genome shotgun (WGS) entry which is preliminary data.</text>
</comment>
<gene>
    <name evidence="1" type="ORF">BJ138DRAFT_1181142</name>
</gene>
<keyword evidence="2" id="KW-1185">Reference proteome</keyword>
<organism evidence="1 2">
    <name type="scientific">Hygrophoropsis aurantiaca</name>
    <dbReference type="NCBI Taxonomy" id="72124"/>
    <lineage>
        <taxon>Eukaryota</taxon>
        <taxon>Fungi</taxon>
        <taxon>Dikarya</taxon>
        <taxon>Basidiomycota</taxon>
        <taxon>Agaricomycotina</taxon>
        <taxon>Agaricomycetes</taxon>
        <taxon>Agaricomycetidae</taxon>
        <taxon>Boletales</taxon>
        <taxon>Coniophorineae</taxon>
        <taxon>Hygrophoropsidaceae</taxon>
        <taxon>Hygrophoropsis</taxon>
    </lineage>
</organism>
<accession>A0ACB8A9E4</accession>